<comment type="caution">
    <text evidence="1">The sequence shown here is derived from an EMBL/GenBank/DDBJ whole genome shotgun (WGS) entry which is preliminary data.</text>
</comment>
<reference evidence="1 2" key="1">
    <citation type="journal article" date="2014" name="PLoS Genet.">
        <title>Phylogenetically driven sequencing of extremely halophilic archaea reveals strategies for static and dynamic osmo-response.</title>
        <authorList>
            <person name="Becker E.A."/>
            <person name="Seitzer P.M."/>
            <person name="Tritt A."/>
            <person name="Larsen D."/>
            <person name="Krusor M."/>
            <person name="Yao A.I."/>
            <person name="Wu D."/>
            <person name="Madern D."/>
            <person name="Eisen J.A."/>
            <person name="Darling A.E."/>
            <person name="Facciotti M.T."/>
        </authorList>
    </citation>
    <scope>NUCLEOTIDE SEQUENCE [LARGE SCALE GENOMIC DNA]</scope>
    <source>
        <strain evidence="1 2">JCM 10635</strain>
    </source>
</reference>
<evidence type="ECO:0008006" key="3">
    <source>
        <dbReference type="Google" id="ProtNLM"/>
    </source>
</evidence>
<dbReference type="PATRIC" id="fig|1227500.6.peg.317"/>
<dbReference type="STRING" id="1227500.C494_01572"/>
<dbReference type="AlphaFoldDB" id="L9WRT6"/>
<protein>
    <recommendedName>
        <fullName evidence="3">Deoxycytidine triphosphate deaminase</fullName>
    </recommendedName>
</protein>
<organism evidence="1 2">
    <name type="scientific">Natronorubrum bangense JCM 10635</name>
    <dbReference type="NCBI Taxonomy" id="1227500"/>
    <lineage>
        <taxon>Archaea</taxon>
        <taxon>Methanobacteriati</taxon>
        <taxon>Methanobacteriota</taxon>
        <taxon>Stenosarchaea group</taxon>
        <taxon>Halobacteria</taxon>
        <taxon>Halobacteriales</taxon>
        <taxon>Natrialbaceae</taxon>
        <taxon>Natronorubrum</taxon>
    </lineage>
</organism>
<keyword evidence="2" id="KW-1185">Reference proteome</keyword>
<dbReference type="eggNOG" id="arCOG04048">
    <property type="taxonomic scope" value="Archaea"/>
</dbReference>
<sequence>MCICSVESDRGHGSNRGFTPLLEDTFFPFGTVRTTEMSVENPLAEVVDNLVYEPEQVHEHGIDLTVSAVYEVAAPGQLDFGGDELEDADLEPVATDLRQPDDEFGWWDLEGGQYVIQHNEFLTGLEEPLQLQPRNELLARGGSHPSVLVTTHLPLIPLTVADGGLRIKENARISTLLSTGARPARPE</sequence>
<gene>
    <name evidence="1" type="ORF">C494_01572</name>
</gene>
<dbReference type="Proteomes" id="UP000011690">
    <property type="component" value="Unassembled WGS sequence"/>
</dbReference>
<evidence type="ECO:0000313" key="1">
    <source>
        <dbReference type="EMBL" id="ELY52204.1"/>
    </source>
</evidence>
<name>L9WRT6_9EURY</name>
<accession>L9WRT6</accession>
<evidence type="ECO:0000313" key="2">
    <source>
        <dbReference type="Proteomes" id="UP000011690"/>
    </source>
</evidence>
<proteinExistence type="predicted"/>
<dbReference type="EMBL" id="AOHY01000006">
    <property type="protein sequence ID" value="ELY52204.1"/>
    <property type="molecule type" value="Genomic_DNA"/>
</dbReference>